<dbReference type="InterPro" id="IPR018254">
    <property type="entry name" value="Ribosomal_uL29_CS"/>
</dbReference>
<dbReference type="RefSeq" id="WP_068749352.1">
    <property type="nucleotide sequence ID" value="NZ_LOHZ01000046.1"/>
</dbReference>
<dbReference type="NCBIfam" id="TIGR00012">
    <property type="entry name" value="L29"/>
    <property type="match status" value="1"/>
</dbReference>
<dbReference type="InterPro" id="IPR050063">
    <property type="entry name" value="Ribosomal_protein_uL29"/>
</dbReference>
<dbReference type="SUPFAM" id="SSF46561">
    <property type="entry name" value="Ribosomal protein L29 (L29p)"/>
    <property type="match status" value="1"/>
</dbReference>
<comment type="similarity">
    <text evidence="1 5">Belongs to the universal ribosomal protein uL29 family.</text>
</comment>
<evidence type="ECO:0000313" key="7">
    <source>
        <dbReference type="Proteomes" id="UP000075737"/>
    </source>
</evidence>
<dbReference type="PROSITE" id="PS00579">
    <property type="entry name" value="RIBOSOMAL_L29"/>
    <property type="match status" value="1"/>
</dbReference>
<protein>
    <recommendedName>
        <fullName evidence="4 5">Large ribosomal subunit protein uL29</fullName>
    </recommendedName>
</protein>
<dbReference type="HAMAP" id="MF_00374">
    <property type="entry name" value="Ribosomal_uL29"/>
    <property type="match status" value="1"/>
</dbReference>
<dbReference type="InterPro" id="IPR036049">
    <property type="entry name" value="Ribosomal_uL29_sf"/>
</dbReference>
<dbReference type="FunFam" id="1.10.287.310:FF:000001">
    <property type="entry name" value="50S ribosomal protein L29"/>
    <property type="match status" value="1"/>
</dbReference>
<evidence type="ECO:0000256" key="2">
    <source>
        <dbReference type="ARBA" id="ARBA00022980"/>
    </source>
</evidence>
<evidence type="ECO:0000256" key="5">
    <source>
        <dbReference type="HAMAP-Rule" id="MF_00374"/>
    </source>
</evidence>
<dbReference type="PATRIC" id="fig|520767.4.peg.2392"/>
<dbReference type="GO" id="GO:0022625">
    <property type="term" value="C:cytosolic large ribosomal subunit"/>
    <property type="evidence" value="ECO:0007669"/>
    <property type="project" value="TreeGrafter"/>
</dbReference>
<accession>A0A162M487</accession>
<dbReference type="Gene3D" id="1.10.287.310">
    <property type="match status" value="1"/>
</dbReference>
<dbReference type="GO" id="GO:0003735">
    <property type="term" value="F:structural constituent of ribosome"/>
    <property type="evidence" value="ECO:0007669"/>
    <property type="project" value="InterPro"/>
</dbReference>
<gene>
    <name evidence="5 6" type="primary">rpmC</name>
    <name evidence="6" type="ORF">ATZ99_22600</name>
</gene>
<comment type="caution">
    <text evidence="6">The sequence shown here is derived from an EMBL/GenBank/DDBJ whole genome shotgun (WGS) entry which is preliminary data.</text>
</comment>
<dbReference type="OrthoDB" id="9815192at2"/>
<name>A0A162M487_9FIRM</name>
<dbReference type="CDD" id="cd00427">
    <property type="entry name" value="Ribosomal_L29_HIP"/>
    <property type="match status" value="1"/>
</dbReference>
<keyword evidence="3 5" id="KW-0687">Ribonucleoprotein</keyword>
<evidence type="ECO:0000256" key="1">
    <source>
        <dbReference type="ARBA" id="ARBA00009254"/>
    </source>
</evidence>
<dbReference type="PANTHER" id="PTHR10916:SF0">
    <property type="entry name" value="LARGE RIBOSOMAL SUBUNIT PROTEIN UL29C"/>
    <property type="match status" value="1"/>
</dbReference>
<dbReference type="AlphaFoldDB" id="A0A162M487"/>
<dbReference type="InterPro" id="IPR001854">
    <property type="entry name" value="Ribosomal_uL29"/>
</dbReference>
<evidence type="ECO:0000256" key="4">
    <source>
        <dbReference type="ARBA" id="ARBA00035204"/>
    </source>
</evidence>
<sequence>MKAKQIREMSDQELVQKLKELKGELFNLRFQKAVGQLDNPMRIREVKKTIARIKTIMTERERQAKAQKA</sequence>
<keyword evidence="2 5" id="KW-0689">Ribosomal protein</keyword>
<dbReference type="PANTHER" id="PTHR10916">
    <property type="entry name" value="60S RIBOSOMAL PROTEIN L35/50S RIBOSOMAL PROTEIN L29"/>
    <property type="match status" value="1"/>
</dbReference>
<dbReference type="Proteomes" id="UP000075737">
    <property type="component" value="Unassembled WGS sequence"/>
</dbReference>
<dbReference type="EMBL" id="LOHZ01000046">
    <property type="protein sequence ID" value="KYO63923.1"/>
    <property type="molecule type" value="Genomic_DNA"/>
</dbReference>
<evidence type="ECO:0000313" key="6">
    <source>
        <dbReference type="EMBL" id="KYO63923.1"/>
    </source>
</evidence>
<proteinExistence type="inferred from homology"/>
<dbReference type="Pfam" id="PF00831">
    <property type="entry name" value="Ribosomal_L29"/>
    <property type="match status" value="1"/>
</dbReference>
<evidence type="ECO:0000256" key="3">
    <source>
        <dbReference type="ARBA" id="ARBA00023274"/>
    </source>
</evidence>
<dbReference type="GO" id="GO:0006412">
    <property type="term" value="P:translation"/>
    <property type="evidence" value="ECO:0007669"/>
    <property type="project" value="UniProtKB-UniRule"/>
</dbReference>
<reference evidence="6 7" key="1">
    <citation type="submission" date="2015-12" db="EMBL/GenBank/DDBJ databases">
        <title>Draft genome of Thermovenabulum gondwanense isolated from a red thermophilic microbial mat colonisisng an outflow channel of a bore well.</title>
        <authorList>
            <person name="Patel B.K."/>
        </authorList>
    </citation>
    <scope>NUCLEOTIDE SEQUENCE [LARGE SCALE GENOMIC DNA]</scope>
    <source>
        <strain evidence="6 7">R270</strain>
    </source>
</reference>
<keyword evidence="7" id="KW-1185">Reference proteome</keyword>
<organism evidence="6 7">
    <name type="scientific">Thermovenabulum gondwanense</name>
    <dbReference type="NCBI Taxonomy" id="520767"/>
    <lineage>
        <taxon>Bacteria</taxon>
        <taxon>Bacillati</taxon>
        <taxon>Bacillota</taxon>
        <taxon>Clostridia</taxon>
        <taxon>Thermosediminibacterales</taxon>
        <taxon>Thermosediminibacteraceae</taxon>
        <taxon>Thermovenabulum</taxon>
    </lineage>
</organism>
<dbReference type="STRING" id="520767.ATZ99_22600"/>